<feature type="compositionally biased region" description="Basic and acidic residues" evidence="4">
    <location>
        <begin position="9"/>
        <end position="19"/>
    </location>
</feature>
<gene>
    <name evidence="6" type="ORF">ACFOGJ_12555</name>
</gene>
<evidence type="ECO:0000256" key="2">
    <source>
        <dbReference type="ARBA" id="ARBA00022741"/>
    </source>
</evidence>
<evidence type="ECO:0000313" key="7">
    <source>
        <dbReference type="Proteomes" id="UP001595528"/>
    </source>
</evidence>
<dbReference type="InterPro" id="IPR017871">
    <property type="entry name" value="ABC_transporter-like_CS"/>
</dbReference>
<accession>A0ABV7L0A3</accession>
<dbReference type="InterPro" id="IPR027417">
    <property type="entry name" value="P-loop_NTPase"/>
</dbReference>
<comment type="caution">
    <text evidence="6">The sequence shown here is derived from an EMBL/GenBank/DDBJ whole genome shotgun (WGS) entry which is preliminary data.</text>
</comment>
<feature type="domain" description="ABC transporter" evidence="5">
    <location>
        <begin position="26"/>
        <end position="267"/>
    </location>
</feature>
<dbReference type="PROSITE" id="PS50893">
    <property type="entry name" value="ABC_TRANSPORTER_2"/>
    <property type="match status" value="1"/>
</dbReference>
<keyword evidence="7" id="KW-1185">Reference proteome</keyword>
<dbReference type="InterPro" id="IPR050763">
    <property type="entry name" value="ABC_transporter_ATP-binding"/>
</dbReference>
<organism evidence="6 7">
    <name type="scientific">Marinibaculum pumilum</name>
    <dbReference type="NCBI Taxonomy" id="1766165"/>
    <lineage>
        <taxon>Bacteria</taxon>
        <taxon>Pseudomonadati</taxon>
        <taxon>Pseudomonadota</taxon>
        <taxon>Alphaproteobacteria</taxon>
        <taxon>Rhodospirillales</taxon>
        <taxon>Rhodospirillaceae</taxon>
        <taxon>Marinibaculum</taxon>
    </lineage>
</organism>
<dbReference type="EMBL" id="JBHRTR010000027">
    <property type="protein sequence ID" value="MFC3228070.1"/>
    <property type="molecule type" value="Genomic_DNA"/>
</dbReference>
<sequence length="342" mass="36883">MNEAAPFSRPDRSPERDGNEGPPAAISARGLRKVYAPHSGRAGGRRGGSGKEALKGIDLDVPRGSFFGLLGPNGAGKSTFINILAGLVIKTEGRVTIWGHDLDRDNRNARASIGIVPQELNIDPFFTPEEVLEFQAGLYGVPQAERRTAEILAAMALSDKAQAYARTLSGGMRRRLLVGKAMVHSPPILVLDEPTAGVDVELRQQLWDHVREMNRQGVTIVLTTHYLEEAETLCDRIAIINQGEVVACDTTPALLARLDRRELRLVLADDLAAVPAALSDLDAALRSPRELVIRFRRSGAGVPALLDRVRAAGLEVLDLTTEEADLEDLFVELTTAPKAGAG</sequence>
<name>A0ABV7L0A3_9PROT</name>
<reference evidence="7" key="1">
    <citation type="journal article" date="2019" name="Int. J. Syst. Evol. Microbiol.">
        <title>The Global Catalogue of Microorganisms (GCM) 10K type strain sequencing project: providing services to taxonomists for standard genome sequencing and annotation.</title>
        <authorList>
            <consortium name="The Broad Institute Genomics Platform"/>
            <consortium name="The Broad Institute Genome Sequencing Center for Infectious Disease"/>
            <person name="Wu L."/>
            <person name="Ma J."/>
        </authorList>
    </citation>
    <scope>NUCLEOTIDE SEQUENCE [LARGE SCALE GENOMIC DNA]</scope>
    <source>
        <strain evidence="7">KCTC 42964</strain>
    </source>
</reference>
<dbReference type="SMART" id="SM00382">
    <property type="entry name" value="AAA"/>
    <property type="match status" value="1"/>
</dbReference>
<dbReference type="SUPFAM" id="SSF52540">
    <property type="entry name" value="P-loop containing nucleoside triphosphate hydrolases"/>
    <property type="match status" value="1"/>
</dbReference>
<dbReference type="Gene3D" id="3.40.50.300">
    <property type="entry name" value="P-loop containing nucleotide triphosphate hydrolases"/>
    <property type="match status" value="1"/>
</dbReference>
<keyword evidence="2" id="KW-0547">Nucleotide-binding</keyword>
<dbReference type="GO" id="GO:0005524">
    <property type="term" value="F:ATP binding"/>
    <property type="evidence" value="ECO:0007669"/>
    <property type="project" value="UniProtKB-KW"/>
</dbReference>
<evidence type="ECO:0000313" key="6">
    <source>
        <dbReference type="EMBL" id="MFC3228070.1"/>
    </source>
</evidence>
<feature type="region of interest" description="Disordered" evidence="4">
    <location>
        <begin position="1"/>
        <end position="32"/>
    </location>
</feature>
<evidence type="ECO:0000256" key="1">
    <source>
        <dbReference type="ARBA" id="ARBA00022448"/>
    </source>
</evidence>
<dbReference type="PANTHER" id="PTHR42711">
    <property type="entry name" value="ABC TRANSPORTER ATP-BINDING PROTEIN"/>
    <property type="match status" value="1"/>
</dbReference>
<dbReference type="PROSITE" id="PS00211">
    <property type="entry name" value="ABC_TRANSPORTER_1"/>
    <property type="match status" value="1"/>
</dbReference>
<evidence type="ECO:0000256" key="4">
    <source>
        <dbReference type="SAM" id="MobiDB-lite"/>
    </source>
</evidence>
<proteinExistence type="predicted"/>
<dbReference type="InterPro" id="IPR003593">
    <property type="entry name" value="AAA+_ATPase"/>
</dbReference>
<keyword evidence="1" id="KW-0813">Transport</keyword>
<dbReference type="Proteomes" id="UP001595528">
    <property type="component" value="Unassembled WGS sequence"/>
</dbReference>
<protein>
    <submittedName>
        <fullName evidence="6">ABC transporter ATP-binding protein</fullName>
    </submittedName>
</protein>
<evidence type="ECO:0000256" key="3">
    <source>
        <dbReference type="ARBA" id="ARBA00022840"/>
    </source>
</evidence>
<dbReference type="RefSeq" id="WP_379900830.1">
    <property type="nucleotide sequence ID" value="NZ_JBHRTR010000027.1"/>
</dbReference>
<evidence type="ECO:0000259" key="5">
    <source>
        <dbReference type="PROSITE" id="PS50893"/>
    </source>
</evidence>
<dbReference type="PANTHER" id="PTHR42711:SF15">
    <property type="entry name" value="ABC-TYPE MULTIDRUG TRANSPORT SYSTEM, ATPASE COMPONENT"/>
    <property type="match status" value="1"/>
</dbReference>
<dbReference type="InterPro" id="IPR003439">
    <property type="entry name" value="ABC_transporter-like_ATP-bd"/>
</dbReference>
<keyword evidence="3 6" id="KW-0067">ATP-binding</keyword>
<dbReference type="Pfam" id="PF00005">
    <property type="entry name" value="ABC_tran"/>
    <property type="match status" value="1"/>
</dbReference>